<evidence type="ECO:0000313" key="3">
    <source>
        <dbReference type="Proteomes" id="UP000215914"/>
    </source>
</evidence>
<evidence type="ECO:0000256" key="1">
    <source>
        <dbReference type="SAM" id="MobiDB-lite"/>
    </source>
</evidence>
<feature type="compositionally biased region" description="Basic and acidic residues" evidence="1">
    <location>
        <begin position="242"/>
        <end position="256"/>
    </location>
</feature>
<dbReference type="Proteomes" id="UP000215914">
    <property type="component" value="Chromosome 17"/>
</dbReference>
<keyword evidence="3" id="KW-1185">Reference proteome</keyword>
<feature type="region of interest" description="Disordered" evidence="1">
    <location>
        <begin position="322"/>
        <end position="351"/>
    </location>
</feature>
<sequence>MSSHTIHPAVTVNNIKNSIPLVLDQQTNHYNTWAELFKNHCKAYEVYDHLQPRKTDTDSSTSSDKQAAPTPPKPTYSESWERIDAIVLQWIYDTITQDLLHTIMKNDTTAYTAWTTLRNIFLDNQESRTIDLQNKFANTRLDQFPNMSAYCQAMKLMFDQLTSLGSTLTEKQLVMQILTGLNDQYENIALILQQTTPLPDFYNTRSRLCQVEERKTAQAKISAQAAGTALTATHDTSNRATTENRDRTRTESDRYRGRGRGRGRGRNSFGRGRGQQSYSNFYGPPANYQSSMWPYMPWAGPPPNGSPWPAWNNPPPCPYPNNPAPPHATSSAASAQGILGPKPASSHAAAQSYTTGYSPTDIAQALYNLALHNNDSSWTMDTGASGSPDQETYPTVQ</sequence>
<evidence type="ECO:0000313" key="2">
    <source>
        <dbReference type="EMBL" id="OTF85720.1"/>
    </source>
</evidence>
<accession>A0A251RN97</accession>
<reference evidence="3" key="1">
    <citation type="journal article" date="2017" name="Nature">
        <title>The sunflower genome provides insights into oil metabolism, flowering and Asterid evolution.</title>
        <authorList>
            <person name="Badouin H."/>
            <person name="Gouzy J."/>
            <person name="Grassa C.J."/>
            <person name="Murat F."/>
            <person name="Staton S.E."/>
            <person name="Cottret L."/>
            <person name="Lelandais-Briere C."/>
            <person name="Owens G.L."/>
            <person name="Carrere S."/>
            <person name="Mayjonade B."/>
            <person name="Legrand L."/>
            <person name="Gill N."/>
            <person name="Kane N.C."/>
            <person name="Bowers J.E."/>
            <person name="Hubner S."/>
            <person name="Bellec A."/>
            <person name="Berard A."/>
            <person name="Berges H."/>
            <person name="Blanchet N."/>
            <person name="Boniface M.C."/>
            <person name="Brunel D."/>
            <person name="Catrice O."/>
            <person name="Chaidir N."/>
            <person name="Claudel C."/>
            <person name="Donnadieu C."/>
            <person name="Faraut T."/>
            <person name="Fievet G."/>
            <person name="Helmstetter N."/>
            <person name="King M."/>
            <person name="Knapp S.J."/>
            <person name="Lai Z."/>
            <person name="Le Paslier M.C."/>
            <person name="Lippi Y."/>
            <person name="Lorenzon L."/>
            <person name="Mandel J.R."/>
            <person name="Marage G."/>
            <person name="Marchand G."/>
            <person name="Marquand E."/>
            <person name="Bret-Mestries E."/>
            <person name="Morien E."/>
            <person name="Nambeesan S."/>
            <person name="Nguyen T."/>
            <person name="Pegot-Espagnet P."/>
            <person name="Pouilly N."/>
            <person name="Raftis F."/>
            <person name="Sallet E."/>
            <person name="Schiex T."/>
            <person name="Thomas J."/>
            <person name="Vandecasteele C."/>
            <person name="Vares D."/>
            <person name="Vear F."/>
            <person name="Vautrin S."/>
            <person name="Crespi M."/>
            <person name="Mangin B."/>
            <person name="Burke J.M."/>
            <person name="Salse J."/>
            <person name="Munos S."/>
            <person name="Vincourt P."/>
            <person name="Rieseberg L.H."/>
            <person name="Langlade N.B."/>
        </authorList>
    </citation>
    <scope>NUCLEOTIDE SEQUENCE [LARGE SCALE GENOMIC DNA]</scope>
    <source>
        <strain evidence="3">cv. SF193</strain>
    </source>
</reference>
<gene>
    <name evidence="2" type="ORF">HannXRQ_Chr17g0542971</name>
</gene>
<organism evidence="2 3">
    <name type="scientific">Helianthus annuus</name>
    <name type="common">Common sunflower</name>
    <dbReference type="NCBI Taxonomy" id="4232"/>
    <lineage>
        <taxon>Eukaryota</taxon>
        <taxon>Viridiplantae</taxon>
        <taxon>Streptophyta</taxon>
        <taxon>Embryophyta</taxon>
        <taxon>Tracheophyta</taxon>
        <taxon>Spermatophyta</taxon>
        <taxon>Magnoliopsida</taxon>
        <taxon>eudicotyledons</taxon>
        <taxon>Gunneridae</taxon>
        <taxon>Pentapetalae</taxon>
        <taxon>asterids</taxon>
        <taxon>campanulids</taxon>
        <taxon>Asterales</taxon>
        <taxon>Asteraceae</taxon>
        <taxon>Asteroideae</taxon>
        <taxon>Heliantheae alliance</taxon>
        <taxon>Heliantheae</taxon>
        <taxon>Helianthus</taxon>
    </lineage>
</organism>
<dbReference type="PANTHER" id="PTHR47481:SF38">
    <property type="entry name" value="POU DOMAIN, CLASS 4, TRANSCRIPTION FACTOR 1-LIKE"/>
    <property type="match status" value="1"/>
</dbReference>
<proteinExistence type="predicted"/>
<dbReference type="Pfam" id="PF14223">
    <property type="entry name" value="Retrotran_gag_2"/>
    <property type="match status" value="1"/>
</dbReference>
<feature type="region of interest" description="Disordered" evidence="1">
    <location>
        <begin position="377"/>
        <end position="397"/>
    </location>
</feature>
<feature type="region of interest" description="Disordered" evidence="1">
    <location>
        <begin position="220"/>
        <end position="282"/>
    </location>
</feature>
<dbReference type="PANTHER" id="PTHR47481">
    <property type="match status" value="1"/>
</dbReference>
<protein>
    <submittedName>
        <fullName evidence="2">Uncharacterized protein</fullName>
    </submittedName>
</protein>
<dbReference type="AlphaFoldDB" id="A0A251RN97"/>
<name>A0A251RN97_HELAN</name>
<dbReference type="InParanoid" id="A0A251RN97"/>
<dbReference type="OMA" id="NDQYENI"/>
<feature type="compositionally biased region" description="Polar residues" evidence="1">
    <location>
        <begin position="230"/>
        <end position="241"/>
    </location>
</feature>
<feature type="region of interest" description="Disordered" evidence="1">
    <location>
        <begin position="53"/>
        <end position="77"/>
    </location>
</feature>
<dbReference type="EMBL" id="CM007906">
    <property type="protein sequence ID" value="OTF85720.1"/>
    <property type="molecule type" value="Genomic_DNA"/>
</dbReference>